<evidence type="ECO:0000313" key="5">
    <source>
        <dbReference type="EMBL" id="GAA1732447.1"/>
    </source>
</evidence>
<organism evidence="5 6">
    <name type="scientific">Aeromicrobium alkaliterrae</name>
    <dbReference type="NCBI Taxonomy" id="302168"/>
    <lineage>
        <taxon>Bacteria</taxon>
        <taxon>Bacillati</taxon>
        <taxon>Actinomycetota</taxon>
        <taxon>Actinomycetes</taxon>
        <taxon>Propionibacteriales</taxon>
        <taxon>Nocardioidaceae</taxon>
        <taxon>Aeromicrobium</taxon>
    </lineage>
</organism>
<dbReference type="EMBL" id="BAAAME010000002">
    <property type="protein sequence ID" value="GAA1732447.1"/>
    <property type="molecule type" value="Genomic_DNA"/>
</dbReference>
<keyword evidence="2" id="KW-0238">DNA-binding</keyword>
<dbReference type="CDD" id="cd03137">
    <property type="entry name" value="GATase1_AraC_1"/>
    <property type="match status" value="1"/>
</dbReference>
<sequence>MEIEPYGDPSRVPAPSGPLRKVAVVVQDGAEPFGLGSICEVWAEPYHPDDDNPVFDFVVCAETPGVVKGRAGFDLVVHHGLEELEDADLVCIAPKHDYLDHSPVVAEAIARAHARGAWIFAHCSSSFLLGMAGLLDGRRCTTHWRYGEKLQQAFPAAKVDPDVLYVEDDRIVTGAGSAAGIDAALHLLRRHYGAHVAATAARRIVVPPHRDGGQAQFVRAPVRPEQAETLSPLLAWVVAHLDESWTVDRLARRSHMSARTFARRFRDETGTTPLQWVTTQRVALAEELLENTALSVEQIASRVGFGNAATLRHHFTQARGVAPLAYRKQFSCLETA</sequence>
<keyword evidence="6" id="KW-1185">Reference proteome</keyword>
<dbReference type="Pfam" id="PF01965">
    <property type="entry name" value="DJ-1_PfpI"/>
    <property type="match status" value="1"/>
</dbReference>
<reference evidence="6" key="1">
    <citation type="journal article" date="2019" name="Int. J. Syst. Evol. Microbiol.">
        <title>The Global Catalogue of Microorganisms (GCM) 10K type strain sequencing project: providing services to taxonomists for standard genome sequencing and annotation.</title>
        <authorList>
            <consortium name="The Broad Institute Genomics Platform"/>
            <consortium name="The Broad Institute Genome Sequencing Center for Infectious Disease"/>
            <person name="Wu L."/>
            <person name="Ma J."/>
        </authorList>
    </citation>
    <scope>NUCLEOTIDE SEQUENCE [LARGE SCALE GENOMIC DNA]</scope>
    <source>
        <strain evidence="6">JCM 13518</strain>
    </source>
</reference>
<gene>
    <name evidence="5" type="ORF">GCM10009710_11490</name>
</gene>
<evidence type="ECO:0000256" key="3">
    <source>
        <dbReference type="ARBA" id="ARBA00023163"/>
    </source>
</evidence>
<dbReference type="InterPro" id="IPR009057">
    <property type="entry name" value="Homeodomain-like_sf"/>
</dbReference>
<dbReference type="InterPro" id="IPR018062">
    <property type="entry name" value="HTH_AraC-typ_CS"/>
</dbReference>
<dbReference type="InterPro" id="IPR002818">
    <property type="entry name" value="DJ-1/PfpI"/>
</dbReference>
<dbReference type="PROSITE" id="PS00041">
    <property type="entry name" value="HTH_ARAC_FAMILY_1"/>
    <property type="match status" value="1"/>
</dbReference>
<dbReference type="RefSeq" id="WP_344198675.1">
    <property type="nucleotide sequence ID" value="NZ_BAAAME010000002.1"/>
</dbReference>
<dbReference type="SUPFAM" id="SSF46689">
    <property type="entry name" value="Homeodomain-like"/>
    <property type="match status" value="2"/>
</dbReference>
<dbReference type="SMART" id="SM00342">
    <property type="entry name" value="HTH_ARAC"/>
    <property type="match status" value="1"/>
</dbReference>
<keyword evidence="1" id="KW-0805">Transcription regulation</keyword>
<evidence type="ECO:0000256" key="2">
    <source>
        <dbReference type="ARBA" id="ARBA00023125"/>
    </source>
</evidence>
<dbReference type="PANTHER" id="PTHR43130:SF3">
    <property type="entry name" value="HTH-TYPE TRANSCRIPTIONAL REGULATOR RV1931C"/>
    <property type="match status" value="1"/>
</dbReference>
<dbReference type="InterPro" id="IPR018060">
    <property type="entry name" value="HTH_AraC"/>
</dbReference>
<dbReference type="PROSITE" id="PS01124">
    <property type="entry name" value="HTH_ARAC_FAMILY_2"/>
    <property type="match status" value="1"/>
</dbReference>
<feature type="domain" description="HTH araC/xylS-type" evidence="4">
    <location>
        <begin position="231"/>
        <end position="329"/>
    </location>
</feature>
<name>A0ABP4VR47_9ACTN</name>
<dbReference type="Proteomes" id="UP001501057">
    <property type="component" value="Unassembled WGS sequence"/>
</dbReference>
<protein>
    <submittedName>
        <fullName evidence="5">Helix-turn-helix domain-containing protein</fullName>
    </submittedName>
</protein>
<dbReference type="InterPro" id="IPR029062">
    <property type="entry name" value="Class_I_gatase-like"/>
</dbReference>
<proteinExistence type="predicted"/>
<evidence type="ECO:0000313" key="6">
    <source>
        <dbReference type="Proteomes" id="UP001501057"/>
    </source>
</evidence>
<dbReference type="PANTHER" id="PTHR43130">
    <property type="entry name" value="ARAC-FAMILY TRANSCRIPTIONAL REGULATOR"/>
    <property type="match status" value="1"/>
</dbReference>
<accession>A0ABP4VR47</accession>
<dbReference type="Pfam" id="PF12833">
    <property type="entry name" value="HTH_18"/>
    <property type="match status" value="1"/>
</dbReference>
<dbReference type="InterPro" id="IPR052158">
    <property type="entry name" value="INH-QAR"/>
</dbReference>
<dbReference type="Gene3D" id="3.40.50.880">
    <property type="match status" value="1"/>
</dbReference>
<dbReference type="Gene3D" id="1.10.10.60">
    <property type="entry name" value="Homeodomain-like"/>
    <property type="match status" value="1"/>
</dbReference>
<evidence type="ECO:0000259" key="4">
    <source>
        <dbReference type="PROSITE" id="PS01124"/>
    </source>
</evidence>
<comment type="caution">
    <text evidence="5">The sequence shown here is derived from an EMBL/GenBank/DDBJ whole genome shotgun (WGS) entry which is preliminary data.</text>
</comment>
<dbReference type="SUPFAM" id="SSF52317">
    <property type="entry name" value="Class I glutamine amidotransferase-like"/>
    <property type="match status" value="1"/>
</dbReference>
<keyword evidence="3" id="KW-0804">Transcription</keyword>
<evidence type="ECO:0000256" key="1">
    <source>
        <dbReference type="ARBA" id="ARBA00023015"/>
    </source>
</evidence>